<sequence length="138" mass="14505">MLKSLATNLAISTSMILAATNAMASVGQDERITIPDSESLSPELDDAVNAALGSARVSEAVSDAFLSLMQSYVGEDGQTLSEHYFPGVNLMKVAQSQGVAADSTMNTDDGCYTNCYGNCYNNCHGACHGACHGSRGWR</sequence>
<evidence type="ECO:0000256" key="1">
    <source>
        <dbReference type="SAM" id="SignalP"/>
    </source>
</evidence>
<dbReference type="EMBL" id="OBMM01000005">
    <property type="protein sequence ID" value="SOC27091.1"/>
    <property type="molecule type" value="Genomic_DNA"/>
</dbReference>
<keyword evidence="1" id="KW-0732">Signal</keyword>
<organism evidence="2 3">
    <name type="scientific">Thalassospira xiamenensis</name>
    <dbReference type="NCBI Taxonomy" id="220697"/>
    <lineage>
        <taxon>Bacteria</taxon>
        <taxon>Pseudomonadati</taxon>
        <taxon>Pseudomonadota</taxon>
        <taxon>Alphaproteobacteria</taxon>
        <taxon>Rhodospirillales</taxon>
        <taxon>Thalassospiraceae</taxon>
        <taxon>Thalassospira</taxon>
    </lineage>
</organism>
<proteinExistence type="predicted"/>
<evidence type="ECO:0000313" key="2">
    <source>
        <dbReference type="EMBL" id="SOC27091.1"/>
    </source>
</evidence>
<reference evidence="2 3" key="1">
    <citation type="submission" date="2017-08" db="EMBL/GenBank/DDBJ databases">
        <authorList>
            <person name="de Groot N.N."/>
        </authorList>
    </citation>
    <scope>NUCLEOTIDE SEQUENCE [LARGE SCALE GENOMIC DNA]</scope>
    <source>
        <strain evidence="2 3">USBA 78</strain>
    </source>
</reference>
<evidence type="ECO:0000313" key="3">
    <source>
        <dbReference type="Proteomes" id="UP000219068"/>
    </source>
</evidence>
<feature type="chain" id="PRO_5012786744" evidence="1">
    <location>
        <begin position="25"/>
        <end position="138"/>
    </location>
</feature>
<feature type="signal peptide" evidence="1">
    <location>
        <begin position="1"/>
        <end position="24"/>
    </location>
</feature>
<protein>
    <submittedName>
        <fullName evidence="2">Uncharacterized protein</fullName>
    </submittedName>
</protein>
<gene>
    <name evidence="2" type="ORF">SAMN05428964_105275</name>
</gene>
<dbReference type="RefSeq" id="WP_097052830.1">
    <property type="nucleotide sequence ID" value="NZ_OBMM01000005.1"/>
</dbReference>
<dbReference type="AlphaFoldDB" id="A0A285TSZ4"/>
<name>A0A285TSZ4_9PROT</name>
<dbReference type="Proteomes" id="UP000219068">
    <property type="component" value="Unassembled WGS sequence"/>
</dbReference>
<accession>A0A285TSZ4</accession>